<accession>V6IV28</accession>
<proteinExistence type="predicted"/>
<keyword evidence="1" id="KW-1133">Transmembrane helix</keyword>
<feature type="transmembrane region" description="Helical" evidence="1">
    <location>
        <begin position="122"/>
        <end position="143"/>
    </location>
</feature>
<keyword evidence="1" id="KW-0472">Membrane</keyword>
<sequence length="236" mass="27266">MFPVLRYQAMNYFRSYLFVPPFVIYTVLLFVNYSYRPNPIMDSYALTSILGYLLAAWFTISVFHVEAKVQETIAIVHLKSMNSFYNWKFAFVSLIGVLLSVISTSFPIAFGMFDERITFPEISIGFLSHFLLFVLSMSFTSLMTRRLVKNSANTWLGTCFMLAITLAAPGIMDILPKQLQPMMNFLPPVYPLLKWLESAPNPLFTLHAALLFLWIIGYSLVLMILFMFWIHLKRTS</sequence>
<feature type="transmembrane region" description="Helical" evidence="1">
    <location>
        <begin position="85"/>
        <end position="110"/>
    </location>
</feature>
<dbReference type="STRING" id="1395513.P343_14715"/>
<evidence type="ECO:0000313" key="3">
    <source>
        <dbReference type="Proteomes" id="UP000018296"/>
    </source>
</evidence>
<dbReference type="AlphaFoldDB" id="V6IV28"/>
<dbReference type="EMBL" id="AWTC01000016">
    <property type="protein sequence ID" value="EST10930.1"/>
    <property type="molecule type" value="Genomic_DNA"/>
</dbReference>
<organism evidence="2 3">
    <name type="scientific">Sporolactobacillus laevolacticus DSM 442</name>
    <dbReference type="NCBI Taxonomy" id="1395513"/>
    <lineage>
        <taxon>Bacteria</taxon>
        <taxon>Bacillati</taxon>
        <taxon>Bacillota</taxon>
        <taxon>Bacilli</taxon>
        <taxon>Bacillales</taxon>
        <taxon>Sporolactobacillaceae</taxon>
        <taxon>Sporolactobacillus</taxon>
    </lineage>
</organism>
<feature type="transmembrane region" description="Helical" evidence="1">
    <location>
        <begin position="12"/>
        <end position="31"/>
    </location>
</feature>
<reference evidence="2 3" key="1">
    <citation type="journal article" date="2013" name="Genome Announc.">
        <title>Genome Sequence of Sporolactobacillus laevolacticus DSM442, an Efficient Polymer-Grade D-Lactate Producer from Agricultural Waste Cottonseed as a Nitrogen Source.</title>
        <authorList>
            <person name="Wang H."/>
            <person name="Wang L."/>
            <person name="Ju J."/>
            <person name="Yu B."/>
            <person name="Ma Y."/>
        </authorList>
    </citation>
    <scope>NUCLEOTIDE SEQUENCE [LARGE SCALE GENOMIC DNA]</scope>
    <source>
        <strain evidence="2 3">DSM 442</strain>
    </source>
</reference>
<dbReference type="RefSeq" id="WP_023511169.1">
    <property type="nucleotide sequence ID" value="NZ_AWTC01000016.1"/>
</dbReference>
<gene>
    <name evidence="2" type="ORF">P343_14715</name>
</gene>
<dbReference type="eggNOG" id="ENOG5032Z4V">
    <property type="taxonomic scope" value="Bacteria"/>
</dbReference>
<feature type="transmembrane region" description="Helical" evidence="1">
    <location>
        <begin position="155"/>
        <end position="175"/>
    </location>
</feature>
<evidence type="ECO:0000256" key="1">
    <source>
        <dbReference type="SAM" id="Phobius"/>
    </source>
</evidence>
<feature type="transmembrane region" description="Helical" evidence="1">
    <location>
        <begin position="43"/>
        <end position="65"/>
    </location>
</feature>
<dbReference type="PATRIC" id="fig|1395513.3.peg.2989"/>
<dbReference type="Proteomes" id="UP000018296">
    <property type="component" value="Unassembled WGS sequence"/>
</dbReference>
<feature type="transmembrane region" description="Helical" evidence="1">
    <location>
        <begin position="204"/>
        <end position="230"/>
    </location>
</feature>
<comment type="caution">
    <text evidence="2">The sequence shown here is derived from an EMBL/GenBank/DDBJ whole genome shotgun (WGS) entry which is preliminary data.</text>
</comment>
<keyword evidence="3" id="KW-1185">Reference proteome</keyword>
<name>V6IV28_9BACL</name>
<dbReference type="OrthoDB" id="1936187at2"/>
<evidence type="ECO:0000313" key="2">
    <source>
        <dbReference type="EMBL" id="EST10930.1"/>
    </source>
</evidence>
<keyword evidence="1" id="KW-0812">Transmembrane</keyword>
<protein>
    <submittedName>
        <fullName evidence="2">Uncharacterized protein</fullName>
    </submittedName>
</protein>